<dbReference type="EMBL" id="CM056741">
    <property type="protein sequence ID" value="KAJ8681691.1"/>
    <property type="molecule type" value="Genomic_DNA"/>
</dbReference>
<protein>
    <submittedName>
        <fullName evidence="1">Uncharacterized protein</fullName>
    </submittedName>
</protein>
<gene>
    <name evidence="1" type="ORF">QAD02_017483</name>
</gene>
<proteinExistence type="predicted"/>
<dbReference type="Proteomes" id="UP001239111">
    <property type="component" value="Chromosome 1"/>
</dbReference>
<keyword evidence="2" id="KW-1185">Reference proteome</keyword>
<name>A0ACC2PF97_9HYME</name>
<evidence type="ECO:0000313" key="1">
    <source>
        <dbReference type="EMBL" id="KAJ8681691.1"/>
    </source>
</evidence>
<comment type="caution">
    <text evidence="1">The sequence shown here is derived from an EMBL/GenBank/DDBJ whole genome shotgun (WGS) entry which is preliminary data.</text>
</comment>
<evidence type="ECO:0000313" key="2">
    <source>
        <dbReference type="Proteomes" id="UP001239111"/>
    </source>
</evidence>
<organism evidence="1 2">
    <name type="scientific">Eretmocerus hayati</name>
    <dbReference type="NCBI Taxonomy" id="131215"/>
    <lineage>
        <taxon>Eukaryota</taxon>
        <taxon>Metazoa</taxon>
        <taxon>Ecdysozoa</taxon>
        <taxon>Arthropoda</taxon>
        <taxon>Hexapoda</taxon>
        <taxon>Insecta</taxon>
        <taxon>Pterygota</taxon>
        <taxon>Neoptera</taxon>
        <taxon>Endopterygota</taxon>
        <taxon>Hymenoptera</taxon>
        <taxon>Apocrita</taxon>
        <taxon>Proctotrupomorpha</taxon>
        <taxon>Chalcidoidea</taxon>
        <taxon>Aphelinidae</taxon>
        <taxon>Aphelininae</taxon>
        <taxon>Eretmocerus</taxon>
    </lineage>
</organism>
<reference evidence="1" key="1">
    <citation type="submission" date="2023-04" db="EMBL/GenBank/DDBJ databases">
        <title>A chromosome-level genome assembly of the parasitoid wasp Eretmocerus hayati.</title>
        <authorList>
            <person name="Zhong Y."/>
            <person name="Liu S."/>
            <person name="Liu Y."/>
        </authorList>
    </citation>
    <scope>NUCLEOTIDE SEQUENCE</scope>
    <source>
        <strain evidence="1">ZJU_SS_LIU_2023</strain>
    </source>
</reference>
<sequence length="621" mass="69569">MALRELVEGECGGPNPLIRLTSHFVKDHGLKEEGVRRELFGSVGPIDPATSPDQLVKQFLEESNAQHPQTFKMENLLQEMRDIDRGHFAAPVMAPGVAEELANQDTAWANQYLQSGRNFQENHTDDIWNAQPGVSNVRTGFPGETFELGLGPKWAEEYLEQSIDQSESSTSKPENPDQSYSKFMKFMRQEGDVPAENTHTVKSNSIDSKWISEFTEVSDNTVSADSKVAEPIVETNILSAIDEQSAVAGSWVDEFTKNNTKEDAENFESTFWKRLESEWDKVSSEELSTNHPWVSEMENYYDPFKEYSFNEENPMTNLSNPLEEGKRRLESGDLPGAVLCFEAAAKQDPQNPEAWLLLGKTQAENEQDPMAISALKQCLTIDPRNLEALMALAVCYTNESYVKQACLTLKDWLIKNEKYQHLAPSESLSPPAAPDVAVSTVLFDNIHSQVKDLYILAARMQPSGTIDADVQCGLGVLFNLSNEYDKAADCFRAALQVRPKDPMLWNRLGAILANGQRSEEAIEAYHQALELSPGFIRARYNLGISCINLNAYKEAGEHLLTALNQQAAGKGATGERAPTRVMSDSIWSTLRLVVSLMHRYDLTEAIQKRDLMRLNKEFEIE</sequence>
<accession>A0ACC2PF97</accession>